<dbReference type="InterPro" id="IPR008467">
    <property type="entry name" value="Dynein1_light_intermed_chain"/>
</dbReference>
<dbReference type="GO" id="GO:0005524">
    <property type="term" value="F:ATP binding"/>
    <property type="evidence" value="ECO:0007669"/>
    <property type="project" value="UniProtKB-KW"/>
</dbReference>
<evidence type="ECO:0000256" key="2">
    <source>
        <dbReference type="ARBA" id="ARBA00006831"/>
    </source>
</evidence>
<keyword evidence="8 11" id="KW-0243">Dynein</keyword>
<dbReference type="KEGG" id="mbr:MONBRDRAFT_31584"/>
<keyword evidence="3 11" id="KW-0813">Transport</keyword>
<organism evidence="13 14">
    <name type="scientific">Monosiga brevicollis</name>
    <name type="common">Choanoflagellate</name>
    <dbReference type="NCBI Taxonomy" id="81824"/>
    <lineage>
        <taxon>Eukaryota</taxon>
        <taxon>Choanoflagellata</taxon>
        <taxon>Craspedida</taxon>
        <taxon>Salpingoecidae</taxon>
        <taxon>Monosiga</taxon>
    </lineage>
</organism>
<evidence type="ECO:0000256" key="10">
    <source>
        <dbReference type="ARBA" id="ARBA00023212"/>
    </source>
</evidence>
<evidence type="ECO:0000256" key="6">
    <source>
        <dbReference type="ARBA" id="ARBA00022741"/>
    </source>
</evidence>
<dbReference type="InParanoid" id="A9UU61"/>
<keyword evidence="6 11" id="KW-0547">Nucleotide-binding</keyword>
<evidence type="ECO:0000256" key="11">
    <source>
        <dbReference type="RuleBase" id="RU366047"/>
    </source>
</evidence>
<feature type="region of interest" description="Disordered" evidence="12">
    <location>
        <begin position="524"/>
        <end position="625"/>
    </location>
</feature>
<feature type="region of interest" description="Disordered" evidence="12">
    <location>
        <begin position="1"/>
        <end position="20"/>
    </location>
</feature>
<evidence type="ECO:0000256" key="8">
    <source>
        <dbReference type="ARBA" id="ARBA00023017"/>
    </source>
</evidence>
<evidence type="ECO:0000256" key="9">
    <source>
        <dbReference type="ARBA" id="ARBA00023175"/>
    </source>
</evidence>
<dbReference type="EMBL" id="CH991545">
    <property type="protein sequence ID" value="EDQ91366.1"/>
    <property type="molecule type" value="Genomic_DNA"/>
</dbReference>
<keyword evidence="9 11" id="KW-0505">Motor protein</keyword>
<name>A9UU61_MONBE</name>
<dbReference type="GO" id="GO:0005874">
    <property type="term" value="C:microtubule"/>
    <property type="evidence" value="ECO:0007669"/>
    <property type="project" value="UniProtKB-KW"/>
</dbReference>
<dbReference type="GO" id="GO:0005868">
    <property type="term" value="C:cytoplasmic dynein complex"/>
    <property type="evidence" value="ECO:0000318"/>
    <property type="project" value="GO_Central"/>
</dbReference>
<feature type="compositionally biased region" description="Low complexity" evidence="12">
    <location>
        <begin position="293"/>
        <end position="308"/>
    </location>
</feature>
<sequence length="653" mass="69950">MKQQQQQEDGGGGPQSTKTGPVSLSLSLSVCLCVSRCVCLSVSLCLSQVLSVVAVESSDISVLFFFFQVWGVKMYRGYPFDPIRTRERRERERAKNHWMTNGSIIPNGSECDSFRQFFAAAKTPTRKMAKAQNQGKSTLWASILANVASKTTTRHLPSKNVVVLGDEGTGKSSFISRLQGNQKYDPKDHPMGTGLEYTYLDVRDEETEDVVGRLGVYTLDGNIEHAPLLDFVITPESISDLVFVIVVDMTKPWDIMRGLKRWLGVIEEYTASLYRSSTTSAPAGTDDSAVPVDGEGAVTGGDADATDAATTSARQELDAREAVAKQLTEMREKLARYVQDPTLAENTLLELEDGVLTTNLGVPIVFVVNKSDAMAALRKDRDYQGQHFDFIQLHVRRLALAYGAATVYSCKDASNNTAVHRYLVHRAYVGDDLTRHRFPFRAEDASNDPETFFMPSGVDSAAKIQVLEDGLKTISANDEYEEQIFPPPTSEEKEVLIEVKDEQEFLKEQQAVLGKTQLSAGVGRRQNLSLDPRRNKDTKVTMSTLKTGSLGAAPAPSGGGASAVTSAPTTSAGPVAATPAAATAAPKLSAPKPSAGLSAGDKPASAATPALSGMPGGVGADGKANNDMLASFFSNLLSKSNSTAAGGAGAAKK</sequence>
<dbReference type="GeneID" id="5889149"/>
<evidence type="ECO:0000256" key="5">
    <source>
        <dbReference type="ARBA" id="ARBA00022701"/>
    </source>
</evidence>
<dbReference type="FunCoup" id="A9UU61">
    <property type="interactions" value="1295"/>
</dbReference>
<evidence type="ECO:0000256" key="3">
    <source>
        <dbReference type="ARBA" id="ARBA00022448"/>
    </source>
</evidence>
<accession>A9UU61</accession>
<comment type="subunit">
    <text evidence="11">Homodimer. The cytoplasmic dynein 1 complex consists of two catalytic heavy chains (HCs) and a number of non-catalytic subunits presented by intermediate chains (ICs).</text>
</comment>
<evidence type="ECO:0000313" key="13">
    <source>
        <dbReference type="EMBL" id="EDQ91366.1"/>
    </source>
</evidence>
<dbReference type="InterPro" id="IPR027417">
    <property type="entry name" value="P-loop_NTPase"/>
</dbReference>
<evidence type="ECO:0000256" key="7">
    <source>
        <dbReference type="ARBA" id="ARBA00022840"/>
    </source>
</evidence>
<keyword evidence="7 11" id="KW-0067">ATP-binding</keyword>
<dbReference type="GO" id="GO:0000226">
    <property type="term" value="P:microtubule cytoskeleton organization"/>
    <property type="evidence" value="ECO:0000318"/>
    <property type="project" value="GO_Central"/>
</dbReference>
<dbReference type="Proteomes" id="UP000001357">
    <property type="component" value="Unassembled WGS sequence"/>
</dbReference>
<dbReference type="RefSeq" id="XP_001743788.1">
    <property type="nucleotide sequence ID" value="XM_001743736.1"/>
</dbReference>
<keyword evidence="4 11" id="KW-0963">Cytoplasm</keyword>
<dbReference type="Gene3D" id="3.40.50.300">
    <property type="entry name" value="P-loop containing nucleotide triphosphate hydrolases"/>
    <property type="match status" value="1"/>
</dbReference>
<comment type="similarity">
    <text evidence="2 11">Belongs to the dynein light intermediate chain family.</text>
</comment>
<feature type="region of interest" description="Disordered" evidence="12">
    <location>
        <begin position="276"/>
        <end position="308"/>
    </location>
</feature>
<dbReference type="PANTHER" id="PTHR12688">
    <property type="entry name" value="DYNEIN LIGHT INTERMEDIATE CHAIN"/>
    <property type="match status" value="1"/>
</dbReference>
<proteinExistence type="inferred from homology"/>
<keyword evidence="10 11" id="KW-0206">Cytoskeleton</keyword>
<dbReference type="AlphaFoldDB" id="A9UU61"/>
<evidence type="ECO:0000256" key="1">
    <source>
        <dbReference type="ARBA" id="ARBA00004245"/>
    </source>
</evidence>
<evidence type="ECO:0000313" key="14">
    <source>
        <dbReference type="Proteomes" id="UP000001357"/>
    </source>
</evidence>
<evidence type="ECO:0000256" key="4">
    <source>
        <dbReference type="ARBA" id="ARBA00022490"/>
    </source>
</evidence>
<reference evidence="13 14" key="1">
    <citation type="journal article" date="2008" name="Nature">
        <title>The genome of the choanoflagellate Monosiga brevicollis and the origin of metazoans.</title>
        <authorList>
            <consortium name="JGI Sequencing"/>
            <person name="King N."/>
            <person name="Westbrook M.J."/>
            <person name="Young S.L."/>
            <person name="Kuo A."/>
            <person name="Abedin M."/>
            <person name="Chapman J."/>
            <person name="Fairclough S."/>
            <person name="Hellsten U."/>
            <person name="Isogai Y."/>
            <person name="Letunic I."/>
            <person name="Marr M."/>
            <person name="Pincus D."/>
            <person name="Putnam N."/>
            <person name="Rokas A."/>
            <person name="Wright K.J."/>
            <person name="Zuzow R."/>
            <person name="Dirks W."/>
            <person name="Good M."/>
            <person name="Goodstein D."/>
            <person name="Lemons D."/>
            <person name="Li W."/>
            <person name="Lyons J.B."/>
            <person name="Morris A."/>
            <person name="Nichols S."/>
            <person name="Richter D.J."/>
            <person name="Salamov A."/>
            <person name="Bork P."/>
            <person name="Lim W.A."/>
            <person name="Manning G."/>
            <person name="Miller W.T."/>
            <person name="McGinnis W."/>
            <person name="Shapiro H."/>
            <person name="Tjian R."/>
            <person name="Grigoriev I.V."/>
            <person name="Rokhsar D."/>
        </authorList>
    </citation>
    <scope>NUCLEOTIDE SEQUENCE [LARGE SCALE GENOMIC DNA]</scope>
    <source>
        <strain evidence="14">MX1 / ATCC 50154</strain>
    </source>
</reference>
<dbReference type="SUPFAM" id="SSF52540">
    <property type="entry name" value="P-loop containing nucleoside triphosphate hydrolases"/>
    <property type="match status" value="1"/>
</dbReference>
<keyword evidence="5 11" id="KW-0493">Microtubule</keyword>
<dbReference type="STRING" id="81824.A9UU61"/>
<dbReference type="PANTHER" id="PTHR12688:SF0">
    <property type="entry name" value="DYNEIN LIGHT INTERMEDIATE CHAIN"/>
    <property type="match status" value="1"/>
</dbReference>
<dbReference type="GO" id="GO:0007018">
    <property type="term" value="P:microtubule-based movement"/>
    <property type="evidence" value="ECO:0000318"/>
    <property type="project" value="GO_Central"/>
</dbReference>
<dbReference type="Pfam" id="PF05783">
    <property type="entry name" value="DLIC"/>
    <property type="match status" value="2"/>
</dbReference>
<keyword evidence="14" id="KW-1185">Reference proteome</keyword>
<dbReference type="eggNOG" id="KOG3905">
    <property type="taxonomic scope" value="Eukaryota"/>
</dbReference>
<dbReference type="CDD" id="cd00882">
    <property type="entry name" value="Ras_like_GTPase"/>
    <property type="match status" value="1"/>
</dbReference>
<comment type="function">
    <text evidence="11">Acts as one of several non-catalytic accessory components of the cytoplasmic dynein 1 complex that are thought to be involved in linking dynein to cargos and to adapter proteins that regulate dynein function. Cytoplasmic dynein 1 acts as a motor for the intracellular retrograde motility of vesicles and organelles along microtubules. May play a role in binding dynein to membranous organelles or chromosomes.</text>
</comment>
<dbReference type="OMA" id="MAECEAN"/>
<feature type="compositionally biased region" description="Low complexity" evidence="12">
    <location>
        <begin position="547"/>
        <end position="595"/>
    </location>
</feature>
<gene>
    <name evidence="13" type="ORF">MONBRDRAFT_31584</name>
</gene>
<protein>
    <recommendedName>
        <fullName evidence="11">Dynein light intermediate chain</fullName>
    </recommendedName>
</protein>
<evidence type="ECO:0000256" key="12">
    <source>
        <dbReference type="SAM" id="MobiDB-lite"/>
    </source>
</evidence>
<comment type="subcellular location">
    <subcellularLocation>
        <location evidence="1 11">Cytoplasm</location>
        <location evidence="1 11">Cytoskeleton</location>
    </subcellularLocation>
</comment>
<dbReference type="InterPro" id="IPR022780">
    <property type="entry name" value="Dynein_light_int_chain"/>
</dbReference>
<dbReference type="GO" id="GO:0045504">
    <property type="term" value="F:dynein heavy chain binding"/>
    <property type="evidence" value="ECO:0000318"/>
    <property type="project" value="GO_Central"/>
</dbReference>